<gene>
    <name evidence="10 15" type="primary">murF</name>
    <name evidence="15" type="ORF">GCM10010995_13470</name>
</gene>
<dbReference type="InterPro" id="IPR013221">
    <property type="entry name" value="Mur_ligase_cen"/>
</dbReference>
<dbReference type="SUPFAM" id="SSF53244">
    <property type="entry name" value="MurD-like peptide ligases, peptide-binding domain"/>
    <property type="match status" value="1"/>
</dbReference>
<dbReference type="GO" id="GO:0005737">
    <property type="term" value="C:cytoplasm"/>
    <property type="evidence" value="ECO:0007669"/>
    <property type="project" value="UniProtKB-SubCell"/>
</dbReference>
<dbReference type="Gene3D" id="3.90.190.20">
    <property type="entry name" value="Mur ligase, C-terminal domain"/>
    <property type="match status" value="1"/>
</dbReference>
<evidence type="ECO:0000259" key="14">
    <source>
        <dbReference type="Pfam" id="PF08245"/>
    </source>
</evidence>
<dbReference type="NCBIfam" id="TIGR01143">
    <property type="entry name" value="murF"/>
    <property type="match status" value="1"/>
</dbReference>
<keyword evidence="4 10" id="KW-0547">Nucleotide-binding</keyword>
<dbReference type="InterPro" id="IPR004101">
    <property type="entry name" value="Mur_ligase_C"/>
</dbReference>
<keyword evidence="3 10" id="KW-0132">Cell division</keyword>
<feature type="domain" description="Mur ligase N-terminal catalytic" evidence="12">
    <location>
        <begin position="24"/>
        <end position="93"/>
    </location>
</feature>
<evidence type="ECO:0000256" key="1">
    <source>
        <dbReference type="ARBA" id="ARBA00022490"/>
    </source>
</evidence>
<comment type="similarity">
    <text evidence="10">Belongs to the MurCDEF family. MurF subfamily.</text>
</comment>
<dbReference type="InterPro" id="IPR036565">
    <property type="entry name" value="Mur-like_cat_sf"/>
</dbReference>
<dbReference type="GO" id="GO:0051301">
    <property type="term" value="P:cell division"/>
    <property type="evidence" value="ECO:0007669"/>
    <property type="project" value="UniProtKB-KW"/>
</dbReference>
<dbReference type="SUPFAM" id="SSF53623">
    <property type="entry name" value="MurD-like peptide ligases, catalytic domain"/>
    <property type="match status" value="1"/>
</dbReference>
<evidence type="ECO:0000256" key="5">
    <source>
        <dbReference type="ARBA" id="ARBA00022840"/>
    </source>
</evidence>
<dbReference type="Gene3D" id="3.40.1390.10">
    <property type="entry name" value="MurE/MurF, N-terminal domain"/>
    <property type="match status" value="1"/>
</dbReference>
<evidence type="ECO:0000256" key="4">
    <source>
        <dbReference type="ARBA" id="ARBA00022741"/>
    </source>
</evidence>
<comment type="catalytic activity">
    <reaction evidence="10 11">
        <text>D-alanyl-D-alanine + UDP-N-acetyl-alpha-D-muramoyl-L-alanyl-gamma-D-glutamyl-meso-2,6-diaminopimelate + ATP = UDP-N-acetyl-alpha-D-muramoyl-L-alanyl-gamma-D-glutamyl-meso-2,6-diaminopimeloyl-D-alanyl-D-alanine + ADP + phosphate + H(+)</text>
        <dbReference type="Rhea" id="RHEA:28374"/>
        <dbReference type="ChEBI" id="CHEBI:15378"/>
        <dbReference type="ChEBI" id="CHEBI:30616"/>
        <dbReference type="ChEBI" id="CHEBI:43474"/>
        <dbReference type="ChEBI" id="CHEBI:57822"/>
        <dbReference type="ChEBI" id="CHEBI:61386"/>
        <dbReference type="ChEBI" id="CHEBI:83905"/>
        <dbReference type="ChEBI" id="CHEBI:456216"/>
        <dbReference type="EC" id="6.3.2.10"/>
    </reaction>
</comment>
<evidence type="ECO:0000256" key="11">
    <source>
        <dbReference type="RuleBase" id="RU004136"/>
    </source>
</evidence>
<evidence type="ECO:0000259" key="12">
    <source>
        <dbReference type="Pfam" id="PF01225"/>
    </source>
</evidence>
<comment type="caution">
    <text evidence="15">The sequence shown here is derived from an EMBL/GenBank/DDBJ whole genome shotgun (WGS) entry which is preliminary data.</text>
</comment>
<dbReference type="OrthoDB" id="9801978at2"/>
<evidence type="ECO:0000256" key="8">
    <source>
        <dbReference type="ARBA" id="ARBA00023306"/>
    </source>
</evidence>
<dbReference type="Proteomes" id="UP000636949">
    <property type="component" value="Unassembled WGS sequence"/>
</dbReference>
<evidence type="ECO:0000256" key="7">
    <source>
        <dbReference type="ARBA" id="ARBA00022984"/>
    </source>
</evidence>
<feature type="binding site" evidence="10">
    <location>
        <begin position="107"/>
        <end position="113"/>
    </location>
    <ligand>
        <name>ATP</name>
        <dbReference type="ChEBI" id="CHEBI:30616"/>
    </ligand>
</feature>
<evidence type="ECO:0000256" key="3">
    <source>
        <dbReference type="ARBA" id="ARBA00022618"/>
    </source>
</evidence>
<dbReference type="GO" id="GO:0071555">
    <property type="term" value="P:cell wall organization"/>
    <property type="evidence" value="ECO:0007669"/>
    <property type="project" value="UniProtKB-KW"/>
</dbReference>
<dbReference type="InterPro" id="IPR051046">
    <property type="entry name" value="MurCDEF_CellWall_CoF430Synth"/>
</dbReference>
<feature type="domain" description="Mur ligase central" evidence="14">
    <location>
        <begin position="105"/>
        <end position="289"/>
    </location>
</feature>
<comment type="subcellular location">
    <subcellularLocation>
        <location evidence="10 11">Cytoplasm</location>
    </subcellularLocation>
</comment>
<dbReference type="Pfam" id="PF08245">
    <property type="entry name" value="Mur_ligase_M"/>
    <property type="match status" value="1"/>
</dbReference>
<feature type="domain" description="Mur ligase C-terminal" evidence="13">
    <location>
        <begin position="314"/>
        <end position="439"/>
    </location>
</feature>
<sequence>MIKSLKSLALQLNDCQYVGQDVAITGAHINSKEISQGQLFVALQGERDGHDFIEHSIQNGAVAALVTQQQADLNVPQIIVKDTRKALFDLALLYRKTLNLPVLSITGSCGKTTTKEILVSMLKAFGKVHYSHGNFNNDLGVPMTVLSTPQDVDFVVIEAGTNAPGEIPHLTQLIKPDYAGITNVSASHLEKLKSLDGVMIEKGALLQGIQPQGKAIINLDDPRINAFAKALAVDQVTFSMNNTAADIYLYAQQESITALSFTVSVAKKRYEARLNVIGQHNIQNTLTALSFIYALQLDIQSSLNALANYQPYKGRFSLVTLNDYVTLIDDTYNASVQSVKAAINDLATFKGDKYLVLSNMGELGEHAEHYHQEVGRLIKQSSIDYVYLYGNKAWMTLLAQEAGGYARYFEHKNALIEALRNDLNNNQNILSRILVKGSRANQMEDVVGALKKYYKEAAL</sequence>
<evidence type="ECO:0000256" key="10">
    <source>
        <dbReference type="HAMAP-Rule" id="MF_02019"/>
    </source>
</evidence>
<evidence type="ECO:0000313" key="15">
    <source>
        <dbReference type="EMBL" id="GGF97595.1"/>
    </source>
</evidence>
<dbReference type="AlphaFoldDB" id="A0A8J3E8R8"/>
<accession>A0A8J3E8R8</accession>
<dbReference type="Pfam" id="PF02875">
    <property type="entry name" value="Mur_ligase_C"/>
    <property type="match status" value="1"/>
</dbReference>
<dbReference type="InterPro" id="IPR036615">
    <property type="entry name" value="Mur_ligase_C_dom_sf"/>
</dbReference>
<dbReference type="PANTHER" id="PTHR43024:SF1">
    <property type="entry name" value="UDP-N-ACETYLMURAMOYL-TRIPEPTIDE--D-ALANYL-D-ALANINE LIGASE"/>
    <property type="match status" value="1"/>
</dbReference>
<keyword evidence="5 10" id="KW-0067">ATP-binding</keyword>
<dbReference type="Pfam" id="PF01225">
    <property type="entry name" value="Mur_ligase"/>
    <property type="match status" value="1"/>
</dbReference>
<keyword evidence="7 10" id="KW-0573">Peptidoglycan synthesis</keyword>
<dbReference type="Gene3D" id="3.40.1190.10">
    <property type="entry name" value="Mur-like, catalytic domain"/>
    <property type="match status" value="1"/>
</dbReference>
<dbReference type="UniPathway" id="UPA00219"/>
<comment type="function">
    <text evidence="10 11">Involved in cell wall formation. Catalyzes the final step in the synthesis of UDP-N-acetylmuramoyl-pentapeptide, the precursor of murein.</text>
</comment>
<keyword evidence="2 10" id="KW-0436">Ligase</keyword>
<evidence type="ECO:0000313" key="16">
    <source>
        <dbReference type="Proteomes" id="UP000636949"/>
    </source>
</evidence>
<keyword evidence="9 10" id="KW-0961">Cell wall biogenesis/degradation</keyword>
<dbReference type="GO" id="GO:0009252">
    <property type="term" value="P:peptidoglycan biosynthetic process"/>
    <property type="evidence" value="ECO:0007669"/>
    <property type="project" value="UniProtKB-UniRule"/>
</dbReference>
<evidence type="ECO:0000256" key="9">
    <source>
        <dbReference type="ARBA" id="ARBA00023316"/>
    </source>
</evidence>
<dbReference type="PANTHER" id="PTHR43024">
    <property type="entry name" value="UDP-N-ACETYLMURAMOYL-TRIPEPTIDE--D-ALANYL-D-ALANINE LIGASE"/>
    <property type="match status" value="1"/>
</dbReference>
<keyword evidence="16" id="KW-1185">Reference proteome</keyword>
<name>A0A8J3E8R8_9GAMM</name>
<evidence type="ECO:0000259" key="13">
    <source>
        <dbReference type="Pfam" id="PF02875"/>
    </source>
</evidence>
<dbReference type="RefSeq" id="WP_157968241.1">
    <property type="nucleotide sequence ID" value="NZ_BMJS01000012.1"/>
</dbReference>
<protein>
    <recommendedName>
        <fullName evidence="10 11">UDP-N-acetylmuramoyl-tripeptide--D-alanyl-D-alanine ligase</fullName>
        <ecNumber evidence="10 11">6.3.2.10</ecNumber>
    </recommendedName>
    <alternativeName>
        <fullName evidence="10">D-alanyl-D-alanine-adding enzyme</fullName>
    </alternativeName>
</protein>
<reference evidence="15" key="2">
    <citation type="submission" date="2020-09" db="EMBL/GenBank/DDBJ databases">
        <authorList>
            <person name="Sun Q."/>
            <person name="Zhou Y."/>
        </authorList>
    </citation>
    <scope>NUCLEOTIDE SEQUENCE</scope>
    <source>
        <strain evidence="15">CGMCC 1.15758</strain>
    </source>
</reference>
<dbReference type="GO" id="GO:0008360">
    <property type="term" value="P:regulation of cell shape"/>
    <property type="evidence" value="ECO:0007669"/>
    <property type="project" value="UniProtKB-KW"/>
</dbReference>
<dbReference type="EMBL" id="BMJS01000012">
    <property type="protein sequence ID" value="GGF97595.1"/>
    <property type="molecule type" value="Genomic_DNA"/>
</dbReference>
<dbReference type="InterPro" id="IPR035911">
    <property type="entry name" value="MurE/MurF_N"/>
</dbReference>
<keyword evidence="8 10" id="KW-0131">Cell cycle</keyword>
<evidence type="ECO:0000256" key="2">
    <source>
        <dbReference type="ARBA" id="ARBA00022598"/>
    </source>
</evidence>
<reference evidence="15" key="1">
    <citation type="journal article" date="2014" name="Int. J. Syst. Evol. Microbiol.">
        <title>Complete genome sequence of Corynebacterium casei LMG S-19264T (=DSM 44701T), isolated from a smear-ripened cheese.</title>
        <authorList>
            <consortium name="US DOE Joint Genome Institute (JGI-PGF)"/>
            <person name="Walter F."/>
            <person name="Albersmeier A."/>
            <person name="Kalinowski J."/>
            <person name="Ruckert C."/>
        </authorList>
    </citation>
    <scope>NUCLEOTIDE SEQUENCE</scope>
    <source>
        <strain evidence="15">CGMCC 1.15758</strain>
    </source>
</reference>
<keyword evidence="6 10" id="KW-0133">Cell shape</keyword>
<keyword evidence="1 10" id="KW-0963">Cytoplasm</keyword>
<comment type="pathway">
    <text evidence="10 11">Cell wall biogenesis; peptidoglycan biosynthesis.</text>
</comment>
<organism evidence="15 16">
    <name type="scientific">Cysteiniphilum litorale</name>
    <dbReference type="NCBI Taxonomy" id="2056700"/>
    <lineage>
        <taxon>Bacteria</taxon>
        <taxon>Pseudomonadati</taxon>
        <taxon>Pseudomonadota</taxon>
        <taxon>Gammaproteobacteria</taxon>
        <taxon>Thiotrichales</taxon>
        <taxon>Fastidiosibacteraceae</taxon>
        <taxon>Cysteiniphilum</taxon>
    </lineage>
</organism>
<dbReference type="InterPro" id="IPR005863">
    <property type="entry name" value="UDP-N-AcMur_synth"/>
</dbReference>
<dbReference type="EC" id="6.3.2.10" evidence="10 11"/>
<evidence type="ECO:0000256" key="6">
    <source>
        <dbReference type="ARBA" id="ARBA00022960"/>
    </source>
</evidence>
<dbReference type="HAMAP" id="MF_02019">
    <property type="entry name" value="MurF"/>
    <property type="match status" value="1"/>
</dbReference>
<proteinExistence type="inferred from homology"/>
<dbReference type="GO" id="GO:0047480">
    <property type="term" value="F:UDP-N-acetylmuramoyl-tripeptide-D-alanyl-D-alanine ligase activity"/>
    <property type="evidence" value="ECO:0007669"/>
    <property type="project" value="UniProtKB-UniRule"/>
</dbReference>
<dbReference type="GO" id="GO:0005524">
    <property type="term" value="F:ATP binding"/>
    <property type="evidence" value="ECO:0007669"/>
    <property type="project" value="UniProtKB-UniRule"/>
</dbReference>
<dbReference type="SUPFAM" id="SSF63418">
    <property type="entry name" value="MurE/MurF N-terminal domain"/>
    <property type="match status" value="1"/>
</dbReference>
<dbReference type="InterPro" id="IPR000713">
    <property type="entry name" value="Mur_ligase_N"/>
</dbReference>